<evidence type="ECO:0000259" key="4">
    <source>
        <dbReference type="PROSITE" id="PS50949"/>
    </source>
</evidence>
<dbReference type="SUPFAM" id="SSF46785">
    <property type="entry name" value="Winged helix' DNA-binding domain"/>
    <property type="match status" value="1"/>
</dbReference>
<sequence>MASLLGQQPRYMQLAQTLLNEIQSGTYPLGRQLPTEFELCEQFGVSRFTVREAIKQLVRMGLLSRQPRLGTRIVATTPVGGYRQVMGGGGVTDLRQYTAETELDIDTTELVEPDSKIAALVGARPGELWLHATGVRRTSEQPGPICFTEVFFHPAFRSISGLVGRSHTPLFMMLEQQFGEHIAKAVQEIRAVAIPAGMAKALGVEPLTPALQVTRQYINRKEQVVEVAISTHPEDRFVYSQTFQRDWQAG</sequence>
<keyword evidence="3" id="KW-0804">Transcription</keyword>
<dbReference type="PANTHER" id="PTHR44846:SF1">
    <property type="entry name" value="MANNOSYL-D-GLYCERATE TRANSPORT_METABOLISM SYSTEM REPRESSOR MNGR-RELATED"/>
    <property type="match status" value="1"/>
</dbReference>
<dbReference type="GO" id="GO:0003677">
    <property type="term" value="F:DNA binding"/>
    <property type="evidence" value="ECO:0007669"/>
    <property type="project" value="UniProtKB-KW"/>
</dbReference>
<organism evidence="5 6">
    <name type="scientific">Ralstonia pickettii</name>
    <name type="common">Burkholderia pickettii</name>
    <dbReference type="NCBI Taxonomy" id="329"/>
    <lineage>
        <taxon>Bacteria</taxon>
        <taxon>Pseudomonadati</taxon>
        <taxon>Pseudomonadota</taxon>
        <taxon>Betaproteobacteria</taxon>
        <taxon>Burkholderiales</taxon>
        <taxon>Burkholderiaceae</taxon>
        <taxon>Ralstonia</taxon>
    </lineage>
</organism>
<dbReference type="InterPro" id="IPR011663">
    <property type="entry name" value="UTRA"/>
</dbReference>
<dbReference type="Gene3D" id="3.40.1410.10">
    <property type="entry name" value="Chorismate lyase-like"/>
    <property type="match status" value="1"/>
</dbReference>
<feature type="domain" description="HTH gntR-type" evidence="4">
    <location>
        <begin position="8"/>
        <end position="76"/>
    </location>
</feature>
<dbReference type="PANTHER" id="PTHR44846">
    <property type="entry name" value="MANNOSYL-D-GLYCERATE TRANSPORT/METABOLISM SYSTEM REPRESSOR MNGR-RELATED"/>
    <property type="match status" value="1"/>
</dbReference>
<evidence type="ECO:0000313" key="5">
    <source>
        <dbReference type="EMBL" id="MRS98886.1"/>
    </source>
</evidence>
<dbReference type="SMART" id="SM00866">
    <property type="entry name" value="UTRA"/>
    <property type="match status" value="1"/>
</dbReference>
<evidence type="ECO:0000256" key="1">
    <source>
        <dbReference type="ARBA" id="ARBA00023015"/>
    </source>
</evidence>
<gene>
    <name evidence="5" type="ORF">GJQ57_09495</name>
</gene>
<protein>
    <submittedName>
        <fullName evidence="5">GntR family transcriptional regulator</fullName>
    </submittedName>
</protein>
<dbReference type="PRINTS" id="PR00035">
    <property type="entry name" value="HTHGNTR"/>
</dbReference>
<evidence type="ECO:0000313" key="6">
    <source>
        <dbReference type="Proteomes" id="UP000441032"/>
    </source>
</evidence>
<dbReference type="Gene3D" id="1.10.10.10">
    <property type="entry name" value="Winged helix-like DNA-binding domain superfamily/Winged helix DNA-binding domain"/>
    <property type="match status" value="1"/>
</dbReference>
<proteinExistence type="predicted"/>
<dbReference type="Pfam" id="PF07702">
    <property type="entry name" value="UTRA"/>
    <property type="match status" value="1"/>
</dbReference>
<evidence type="ECO:0000256" key="3">
    <source>
        <dbReference type="ARBA" id="ARBA00023163"/>
    </source>
</evidence>
<dbReference type="InterPro" id="IPR000524">
    <property type="entry name" value="Tscrpt_reg_HTH_GntR"/>
</dbReference>
<dbReference type="SMART" id="SM00345">
    <property type="entry name" value="HTH_GNTR"/>
    <property type="match status" value="1"/>
</dbReference>
<keyword evidence="2" id="KW-0238">DNA-binding</keyword>
<dbReference type="RefSeq" id="WP_154206620.1">
    <property type="nucleotide sequence ID" value="NZ_WJYN01000003.1"/>
</dbReference>
<dbReference type="GO" id="GO:0003700">
    <property type="term" value="F:DNA-binding transcription factor activity"/>
    <property type="evidence" value="ECO:0007669"/>
    <property type="project" value="InterPro"/>
</dbReference>
<comment type="caution">
    <text evidence="5">The sequence shown here is derived from an EMBL/GenBank/DDBJ whole genome shotgun (WGS) entry which is preliminary data.</text>
</comment>
<dbReference type="CDD" id="cd07377">
    <property type="entry name" value="WHTH_GntR"/>
    <property type="match status" value="1"/>
</dbReference>
<dbReference type="PROSITE" id="PS50949">
    <property type="entry name" value="HTH_GNTR"/>
    <property type="match status" value="1"/>
</dbReference>
<dbReference type="Pfam" id="PF00392">
    <property type="entry name" value="GntR"/>
    <property type="match status" value="1"/>
</dbReference>
<dbReference type="SUPFAM" id="SSF64288">
    <property type="entry name" value="Chorismate lyase-like"/>
    <property type="match status" value="1"/>
</dbReference>
<dbReference type="InterPro" id="IPR036390">
    <property type="entry name" value="WH_DNA-bd_sf"/>
</dbReference>
<accession>A0A7X2LAC3</accession>
<name>A0A7X2LAC3_RALPI</name>
<dbReference type="EMBL" id="WJYN01000003">
    <property type="protein sequence ID" value="MRS98886.1"/>
    <property type="molecule type" value="Genomic_DNA"/>
</dbReference>
<dbReference type="AlphaFoldDB" id="A0A7X2LAC3"/>
<dbReference type="GO" id="GO:0045892">
    <property type="term" value="P:negative regulation of DNA-templated transcription"/>
    <property type="evidence" value="ECO:0007669"/>
    <property type="project" value="TreeGrafter"/>
</dbReference>
<keyword evidence="1" id="KW-0805">Transcription regulation</keyword>
<dbReference type="InterPro" id="IPR036388">
    <property type="entry name" value="WH-like_DNA-bd_sf"/>
</dbReference>
<dbReference type="InterPro" id="IPR028978">
    <property type="entry name" value="Chorismate_lyase_/UTRA_dom_sf"/>
</dbReference>
<reference evidence="5 6" key="1">
    <citation type="submission" date="2019-11" db="EMBL/GenBank/DDBJ databases">
        <title>Phenotypic characterization of an OXA-22 and OXA-60 co-producing Ralstonia pickettii clinical strain.</title>
        <authorList>
            <person name="He F."/>
        </authorList>
    </citation>
    <scope>NUCLEOTIDE SEQUENCE [LARGE SCALE GENOMIC DNA]</scope>
    <source>
        <strain evidence="5 6">PSLESD1</strain>
    </source>
</reference>
<dbReference type="InterPro" id="IPR050679">
    <property type="entry name" value="Bact_HTH_transcr_reg"/>
</dbReference>
<evidence type="ECO:0000256" key="2">
    <source>
        <dbReference type="ARBA" id="ARBA00023125"/>
    </source>
</evidence>
<dbReference type="Proteomes" id="UP000441032">
    <property type="component" value="Unassembled WGS sequence"/>
</dbReference>